<dbReference type="GO" id="GO:0016787">
    <property type="term" value="F:hydrolase activity"/>
    <property type="evidence" value="ECO:0007669"/>
    <property type="project" value="UniProtKB-KW"/>
</dbReference>
<keyword evidence="2" id="KW-0378">Hydrolase</keyword>
<dbReference type="PANTHER" id="PTHR43046:SF12">
    <property type="entry name" value="GDP-MANNOSE MANNOSYL HYDROLASE"/>
    <property type="match status" value="1"/>
</dbReference>
<accession>A0A6P1ZCZ8</accession>
<evidence type="ECO:0000256" key="3">
    <source>
        <dbReference type="ARBA" id="ARBA00022842"/>
    </source>
</evidence>
<proteinExistence type="predicted"/>
<dbReference type="RefSeq" id="WP_144306504.1">
    <property type="nucleotide sequence ID" value="NZ_QMIF01000012.1"/>
</dbReference>
<comment type="cofactor">
    <cofactor evidence="1">
        <name>Mg(2+)</name>
        <dbReference type="ChEBI" id="CHEBI:18420"/>
    </cofactor>
</comment>
<dbReference type="InterPro" id="IPR020476">
    <property type="entry name" value="Nudix_hydrolase"/>
</dbReference>
<dbReference type="AlphaFoldDB" id="A0A6P1ZCZ8"/>
<dbReference type="Gene3D" id="3.90.79.10">
    <property type="entry name" value="Nucleoside Triphosphate Pyrophosphohydrolase"/>
    <property type="match status" value="1"/>
</dbReference>
<reference evidence="5 6" key="1">
    <citation type="submission" date="2018-06" db="EMBL/GenBank/DDBJ databases">
        <title>Complete genome of Desulfovibrio marinus P48SEP.</title>
        <authorList>
            <person name="Crispim J.S."/>
            <person name="Vidigal P.M.P."/>
            <person name="Silva L.C.F."/>
            <person name="Araujo L.C."/>
            <person name="Laguardia C.N."/>
            <person name="Dias R.S."/>
            <person name="Sousa M.P."/>
            <person name="Paula S.O."/>
            <person name="Silva C."/>
        </authorList>
    </citation>
    <scope>NUCLEOTIDE SEQUENCE [LARGE SCALE GENOMIC DNA]</scope>
    <source>
        <strain evidence="5 6">P48SEP</strain>
    </source>
</reference>
<evidence type="ECO:0000313" key="6">
    <source>
        <dbReference type="Proteomes" id="UP000434052"/>
    </source>
</evidence>
<dbReference type="EMBL" id="QMIF01000012">
    <property type="protein sequence ID" value="TVM32139.1"/>
    <property type="molecule type" value="Genomic_DNA"/>
</dbReference>
<dbReference type="Proteomes" id="UP000434052">
    <property type="component" value="Unassembled WGS sequence"/>
</dbReference>
<sequence length="152" mass="17016">MPVIPFTKYIPPVPVVRALIQDDAGRVLLLQRANTSSGCGGWCLPGGKVDWGQTVAEALAREIMEETTLQLCEAEFFFMQDSLPTESESLHCLNLYFRCRVQGEIVLNPESSAYAWVAAGELGQYEIVFRNDEALFKHYARAVIPIYSVKKN</sequence>
<organism evidence="5 6">
    <name type="scientific">Oceanidesulfovibrio marinus</name>
    <dbReference type="NCBI Taxonomy" id="370038"/>
    <lineage>
        <taxon>Bacteria</taxon>
        <taxon>Pseudomonadati</taxon>
        <taxon>Thermodesulfobacteriota</taxon>
        <taxon>Desulfovibrionia</taxon>
        <taxon>Desulfovibrionales</taxon>
        <taxon>Desulfovibrionaceae</taxon>
        <taxon>Oceanidesulfovibrio</taxon>
    </lineage>
</organism>
<evidence type="ECO:0000256" key="2">
    <source>
        <dbReference type="ARBA" id="ARBA00022801"/>
    </source>
</evidence>
<dbReference type="PRINTS" id="PR00502">
    <property type="entry name" value="NUDIXFAMILY"/>
</dbReference>
<dbReference type="InterPro" id="IPR015797">
    <property type="entry name" value="NUDIX_hydrolase-like_dom_sf"/>
</dbReference>
<dbReference type="Pfam" id="PF00293">
    <property type="entry name" value="NUDIX"/>
    <property type="match status" value="1"/>
</dbReference>
<dbReference type="InterPro" id="IPR000086">
    <property type="entry name" value="NUDIX_hydrolase_dom"/>
</dbReference>
<feature type="domain" description="Nudix hydrolase" evidence="4">
    <location>
        <begin position="11"/>
        <end position="139"/>
    </location>
</feature>
<comment type="caution">
    <text evidence="5">The sequence shown here is derived from an EMBL/GenBank/DDBJ whole genome shotgun (WGS) entry which is preliminary data.</text>
</comment>
<keyword evidence="3" id="KW-0460">Magnesium</keyword>
<gene>
    <name evidence="5" type="ORF">DQK91_16550</name>
</gene>
<evidence type="ECO:0000313" key="5">
    <source>
        <dbReference type="EMBL" id="TVM32139.1"/>
    </source>
</evidence>
<dbReference type="OrthoDB" id="5417595at2"/>
<dbReference type="PROSITE" id="PS51462">
    <property type="entry name" value="NUDIX"/>
    <property type="match status" value="1"/>
</dbReference>
<dbReference type="SUPFAM" id="SSF55811">
    <property type="entry name" value="Nudix"/>
    <property type="match status" value="1"/>
</dbReference>
<name>A0A6P1ZCZ8_9BACT</name>
<evidence type="ECO:0000256" key="1">
    <source>
        <dbReference type="ARBA" id="ARBA00001946"/>
    </source>
</evidence>
<evidence type="ECO:0000259" key="4">
    <source>
        <dbReference type="PROSITE" id="PS51462"/>
    </source>
</evidence>
<protein>
    <recommendedName>
        <fullName evidence="4">Nudix hydrolase domain-containing protein</fullName>
    </recommendedName>
</protein>
<dbReference type="PANTHER" id="PTHR43046">
    <property type="entry name" value="GDP-MANNOSE MANNOSYL HYDROLASE"/>
    <property type="match status" value="1"/>
</dbReference>